<dbReference type="PIRSF" id="PIRSF036521">
    <property type="entry name" value="UCP036521_pph"/>
    <property type="match status" value="1"/>
</dbReference>
<evidence type="ECO:0000259" key="1">
    <source>
        <dbReference type="Pfam" id="PF03819"/>
    </source>
</evidence>
<feature type="domain" description="NTP pyrophosphohydrolase MazG-like" evidence="1">
    <location>
        <begin position="25"/>
        <end position="87"/>
    </location>
</feature>
<dbReference type="PANTHER" id="PTHR42702">
    <property type="entry name" value="NUCLEOTIDE PYROPHOSPHOHYDROLASE"/>
    <property type="match status" value="1"/>
</dbReference>
<comment type="caution">
    <text evidence="2">The sequence shown here is derived from an EMBL/GenBank/DDBJ whole genome shotgun (WGS) entry which is preliminary data.</text>
</comment>
<organism evidence="2 3">
    <name type="scientific">Paenibacillus solisilvae</name>
    <dbReference type="NCBI Taxonomy" id="2486751"/>
    <lineage>
        <taxon>Bacteria</taxon>
        <taxon>Bacillati</taxon>
        <taxon>Bacillota</taxon>
        <taxon>Bacilli</taxon>
        <taxon>Bacillales</taxon>
        <taxon>Paenibacillaceae</taxon>
        <taxon>Paenibacillus</taxon>
    </lineage>
</organism>
<evidence type="ECO:0000313" key="2">
    <source>
        <dbReference type="EMBL" id="MFC5649171.1"/>
    </source>
</evidence>
<proteinExistence type="predicted"/>
<keyword evidence="3" id="KW-1185">Reference proteome</keyword>
<protein>
    <submittedName>
        <fullName evidence="2">MazG nucleotide pyrophosphohydrolase domain-containing protein</fullName>
    </submittedName>
</protein>
<dbReference type="EMBL" id="JBHSOW010000030">
    <property type="protein sequence ID" value="MFC5649171.1"/>
    <property type="molecule type" value="Genomic_DNA"/>
</dbReference>
<reference evidence="3" key="1">
    <citation type="journal article" date="2019" name="Int. J. Syst. Evol. Microbiol.">
        <title>The Global Catalogue of Microorganisms (GCM) 10K type strain sequencing project: providing services to taxonomists for standard genome sequencing and annotation.</title>
        <authorList>
            <consortium name="The Broad Institute Genomics Platform"/>
            <consortium name="The Broad Institute Genome Sequencing Center for Infectious Disease"/>
            <person name="Wu L."/>
            <person name="Ma J."/>
        </authorList>
    </citation>
    <scope>NUCLEOTIDE SEQUENCE [LARGE SCALE GENOMIC DNA]</scope>
    <source>
        <strain evidence="3">CGMCC 1.3240</strain>
    </source>
</reference>
<name>A0ABW0VYH5_9BACL</name>
<evidence type="ECO:0000313" key="3">
    <source>
        <dbReference type="Proteomes" id="UP001596047"/>
    </source>
</evidence>
<dbReference type="InterPro" id="IPR011411">
    <property type="entry name" value="MazG-related_YvdC"/>
</dbReference>
<dbReference type="SUPFAM" id="SSF101386">
    <property type="entry name" value="all-alpha NTP pyrophosphatases"/>
    <property type="match status" value="1"/>
</dbReference>
<dbReference type="PANTHER" id="PTHR42702:SF1">
    <property type="entry name" value="REGULATORY PROTEIN FOR BETA-LACTAMASE"/>
    <property type="match status" value="1"/>
</dbReference>
<sequence length="96" mass="11362">MNTSEFQQYVREFSRDKGFDHSSIEQRTLYLMTEVGELAKEVLSVSFHPDGEQRENLGHEMFDVVWNIFDLANKLNIDLDQAFKSKMQINDKRTWS</sequence>
<dbReference type="Gene3D" id="1.10.287.1080">
    <property type="entry name" value="MazG-like"/>
    <property type="match status" value="1"/>
</dbReference>
<gene>
    <name evidence="2" type="ORF">ACFPYJ_08510</name>
</gene>
<dbReference type="InterPro" id="IPR004518">
    <property type="entry name" value="MazG-like_dom"/>
</dbReference>
<dbReference type="RefSeq" id="WP_379187670.1">
    <property type="nucleotide sequence ID" value="NZ_JBHSOW010000030.1"/>
</dbReference>
<dbReference type="Pfam" id="PF03819">
    <property type="entry name" value="MazG"/>
    <property type="match status" value="1"/>
</dbReference>
<accession>A0ABW0VYH5</accession>
<dbReference type="Proteomes" id="UP001596047">
    <property type="component" value="Unassembled WGS sequence"/>
</dbReference>